<sequence>MVYDTAAHVFARFEDRKFGRDEGEGAAEDIERILRCDLLILDDLGTEMTTAFVQSALYEIVNTRLLERRSVILNTNLSPDELARRYGGQIASRLEGEYQILPFFGRDIRRLKKERG</sequence>
<accession>A0A645D3S9</accession>
<dbReference type="EMBL" id="VSSQ01032541">
    <property type="protein sequence ID" value="MPM83831.1"/>
    <property type="molecule type" value="Genomic_DNA"/>
</dbReference>
<protein>
    <submittedName>
        <fullName evidence="1">Uncharacterized protein</fullName>
    </submittedName>
</protein>
<reference evidence="1" key="1">
    <citation type="submission" date="2019-08" db="EMBL/GenBank/DDBJ databases">
        <authorList>
            <person name="Kucharzyk K."/>
            <person name="Murdoch R.W."/>
            <person name="Higgins S."/>
            <person name="Loffler F."/>
        </authorList>
    </citation>
    <scope>NUCLEOTIDE SEQUENCE</scope>
</reference>
<evidence type="ECO:0000313" key="1">
    <source>
        <dbReference type="EMBL" id="MPM83831.1"/>
    </source>
</evidence>
<dbReference type="AlphaFoldDB" id="A0A645D3S9"/>
<dbReference type="InterPro" id="IPR027417">
    <property type="entry name" value="P-loop_NTPase"/>
</dbReference>
<dbReference type="Gene3D" id="3.40.50.300">
    <property type="entry name" value="P-loop containing nucleotide triphosphate hydrolases"/>
    <property type="match status" value="1"/>
</dbReference>
<proteinExistence type="predicted"/>
<dbReference type="SUPFAM" id="SSF52540">
    <property type="entry name" value="P-loop containing nucleoside triphosphate hydrolases"/>
    <property type="match status" value="1"/>
</dbReference>
<name>A0A645D3S9_9ZZZZ</name>
<organism evidence="1">
    <name type="scientific">bioreactor metagenome</name>
    <dbReference type="NCBI Taxonomy" id="1076179"/>
    <lineage>
        <taxon>unclassified sequences</taxon>
        <taxon>metagenomes</taxon>
        <taxon>ecological metagenomes</taxon>
    </lineage>
</organism>
<gene>
    <name evidence="1" type="ORF">SDC9_130900</name>
</gene>
<comment type="caution">
    <text evidence="1">The sequence shown here is derived from an EMBL/GenBank/DDBJ whole genome shotgun (WGS) entry which is preliminary data.</text>
</comment>